<keyword evidence="8" id="KW-1185">Reference proteome</keyword>
<gene>
    <name evidence="7" type="ORF">PPNO1_LOCUS792</name>
</gene>
<dbReference type="SUPFAM" id="SSF47113">
    <property type="entry name" value="Histone-fold"/>
    <property type="match status" value="1"/>
</dbReference>
<organism evidence="7 8">
    <name type="scientific">Parascedosporium putredinis</name>
    <dbReference type="NCBI Taxonomy" id="1442378"/>
    <lineage>
        <taxon>Eukaryota</taxon>
        <taxon>Fungi</taxon>
        <taxon>Dikarya</taxon>
        <taxon>Ascomycota</taxon>
        <taxon>Pezizomycotina</taxon>
        <taxon>Sordariomycetes</taxon>
        <taxon>Hypocreomycetidae</taxon>
        <taxon>Microascales</taxon>
        <taxon>Microascaceae</taxon>
        <taxon>Parascedosporium</taxon>
    </lineage>
</organism>
<dbReference type="AlphaFoldDB" id="A0A9P1M5G6"/>
<dbReference type="PANTHER" id="PTHR22980">
    <property type="entry name" value="CORTISTATIN"/>
    <property type="match status" value="1"/>
</dbReference>
<keyword evidence="4" id="KW-0539">Nucleus</keyword>
<dbReference type="Proteomes" id="UP000838763">
    <property type="component" value="Unassembled WGS sequence"/>
</dbReference>
<dbReference type="GO" id="GO:0005694">
    <property type="term" value="C:chromosome"/>
    <property type="evidence" value="ECO:0007669"/>
    <property type="project" value="UniProtKB-SubCell"/>
</dbReference>
<dbReference type="InterPro" id="IPR035425">
    <property type="entry name" value="CENP-T/H4_C"/>
</dbReference>
<dbReference type="EMBL" id="CALLCH030000001">
    <property type="protein sequence ID" value="CAI4210996.1"/>
    <property type="molecule type" value="Genomic_DNA"/>
</dbReference>
<evidence type="ECO:0000256" key="5">
    <source>
        <dbReference type="SAM" id="MobiDB-lite"/>
    </source>
</evidence>
<evidence type="ECO:0000256" key="4">
    <source>
        <dbReference type="ARBA" id="ARBA00023242"/>
    </source>
</evidence>
<feature type="compositionally biased region" description="Basic and acidic residues" evidence="5">
    <location>
        <begin position="403"/>
        <end position="412"/>
    </location>
</feature>
<dbReference type="InterPro" id="IPR009072">
    <property type="entry name" value="Histone-fold"/>
</dbReference>
<evidence type="ECO:0000313" key="7">
    <source>
        <dbReference type="EMBL" id="CAI4210996.1"/>
    </source>
</evidence>
<dbReference type="PANTHER" id="PTHR22980:SF5">
    <property type="entry name" value="CENP-T_HISTONE H4 HISTONE FOLD DOMAIN-CONTAINING PROTEIN"/>
    <property type="match status" value="1"/>
</dbReference>
<dbReference type="OrthoDB" id="10071681at2759"/>
<feature type="region of interest" description="Disordered" evidence="5">
    <location>
        <begin position="391"/>
        <end position="412"/>
    </location>
</feature>
<dbReference type="GO" id="GO:0031297">
    <property type="term" value="P:replication fork processing"/>
    <property type="evidence" value="ECO:0007669"/>
    <property type="project" value="TreeGrafter"/>
</dbReference>
<evidence type="ECO:0000256" key="3">
    <source>
        <dbReference type="ARBA" id="ARBA00022454"/>
    </source>
</evidence>
<dbReference type="GO" id="GO:0003682">
    <property type="term" value="F:chromatin binding"/>
    <property type="evidence" value="ECO:0007669"/>
    <property type="project" value="TreeGrafter"/>
</dbReference>
<proteinExistence type="predicted"/>
<sequence>MTISAYRCTVRLRRWLHLRSTRSSSSPDPARKDHDDSFKGHRAYREAFEFNGGDTFTSRLQRRPTIKKLGETIPIRALDLRRATIFTPGRSRRRSLREQRETPRDILRALGQMLAPKSNAIASSSPPVDEKRSSLAKVYEEDEDDDLPIDAPRLSLPIDVDDDSDLRPPRLSGLEEENYTMQSIEYPRRAIDETEERRNTLALNRESGVGLDPIPDVNESTFMMNLEATHNEDLSVPPLEADDDPPSDFQNEPFLYEQDDHDDEELVEYMRAGDDQEPVNDEDEGSVQEETVDGTMLNLSSRKRKGGPKISQHGIEYPSLPPAVIKRLAQTFAQTSGVANAKITPDTLDALSQASDWFFEQLGDSLQAYAKHAGRKTIDESDVIALMRSPMQVPVPTKKRRTKAPDHVEGEE</sequence>
<dbReference type="CDD" id="cd22920">
    <property type="entry name" value="HFD_CENP-T"/>
    <property type="match status" value="1"/>
</dbReference>
<reference evidence="7" key="1">
    <citation type="submission" date="2022-11" db="EMBL/GenBank/DDBJ databases">
        <authorList>
            <person name="Scott C."/>
            <person name="Bruce N."/>
        </authorList>
    </citation>
    <scope>NUCLEOTIDE SEQUENCE</scope>
</reference>
<evidence type="ECO:0000256" key="2">
    <source>
        <dbReference type="ARBA" id="ARBA00004286"/>
    </source>
</evidence>
<dbReference type="Gene3D" id="1.10.20.10">
    <property type="entry name" value="Histone, subunit A"/>
    <property type="match status" value="1"/>
</dbReference>
<feature type="domain" description="CENP-T/Histone H4 histone fold" evidence="6">
    <location>
        <begin position="313"/>
        <end position="393"/>
    </location>
</feature>
<feature type="region of interest" description="Disordered" evidence="5">
    <location>
        <begin position="117"/>
        <end position="171"/>
    </location>
</feature>
<evidence type="ECO:0000256" key="1">
    <source>
        <dbReference type="ARBA" id="ARBA00004123"/>
    </source>
</evidence>
<accession>A0A9P1M5G6</accession>
<dbReference type="Pfam" id="PF15511">
    <property type="entry name" value="CENP-T_C"/>
    <property type="match status" value="1"/>
</dbReference>
<comment type="subcellular location">
    <subcellularLocation>
        <location evidence="2">Chromosome</location>
    </subcellularLocation>
    <subcellularLocation>
        <location evidence="1">Nucleus</location>
    </subcellularLocation>
</comment>
<name>A0A9P1M5G6_9PEZI</name>
<protein>
    <recommendedName>
        <fullName evidence="6">CENP-T/Histone H4 histone fold domain-containing protein</fullName>
    </recommendedName>
</protein>
<evidence type="ECO:0000259" key="6">
    <source>
        <dbReference type="Pfam" id="PF15511"/>
    </source>
</evidence>
<comment type="caution">
    <text evidence="7">The sequence shown here is derived from an EMBL/GenBank/DDBJ whole genome shotgun (WGS) entry which is preliminary data.</text>
</comment>
<evidence type="ECO:0000313" key="8">
    <source>
        <dbReference type="Proteomes" id="UP000838763"/>
    </source>
</evidence>
<dbReference type="GO" id="GO:0046982">
    <property type="term" value="F:protein heterodimerization activity"/>
    <property type="evidence" value="ECO:0007669"/>
    <property type="project" value="InterPro"/>
</dbReference>
<dbReference type="GO" id="GO:0000712">
    <property type="term" value="P:resolution of meiotic recombination intermediates"/>
    <property type="evidence" value="ECO:0007669"/>
    <property type="project" value="TreeGrafter"/>
</dbReference>
<keyword evidence="3" id="KW-0158">Chromosome</keyword>
<dbReference type="GO" id="GO:0071821">
    <property type="term" value="C:FANCM-MHF complex"/>
    <property type="evidence" value="ECO:0007669"/>
    <property type="project" value="TreeGrafter"/>
</dbReference>